<evidence type="ECO:0000256" key="1">
    <source>
        <dbReference type="ARBA" id="ARBA00022741"/>
    </source>
</evidence>
<proteinExistence type="predicted"/>
<keyword evidence="4" id="KW-1133">Transmembrane helix</keyword>
<dbReference type="InterPro" id="IPR027417">
    <property type="entry name" value="P-loop_NTPase"/>
</dbReference>
<evidence type="ECO:0000313" key="7">
    <source>
        <dbReference type="Proteomes" id="UP000420707"/>
    </source>
</evidence>
<dbReference type="AlphaFoldDB" id="A0AAW9T985"/>
<dbReference type="PANTHER" id="PTHR11361:SF99">
    <property type="entry name" value="DNA MISMATCH REPAIR PROTEIN"/>
    <property type="match status" value="1"/>
</dbReference>
<keyword evidence="2" id="KW-0067">ATP-binding</keyword>
<protein>
    <submittedName>
        <fullName evidence="6">DNA mismatch repair protein MutS</fullName>
    </submittedName>
</protein>
<dbReference type="GO" id="GO:0140664">
    <property type="term" value="F:ATP-dependent DNA damage sensor activity"/>
    <property type="evidence" value="ECO:0007669"/>
    <property type="project" value="InterPro"/>
</dbReference>
<dbReference type="SUPFAM" id="SSF52540">
    <property type="entry name" value="P-loop containing nucleoside triphosphate hydrolases"/>
    <property type="match status" value="1"/>
</dbReference>
<dbReference type="PANTHER" id="PTHR11361">
    <property type="entry name" value="DNA MISMATCH REPAIR PROTEIN MUTS FAMILY MEMBER"/>
    <property type="match status" value="1"/>
</dbReference>
<keyword evidence="4" id="KW-0812">Transmembrane</keyword>
<dbReference type="InterPro" id="IPR000432">
    <property type="entry name" value="DNA_mismatch_repair_MutS_C"/>
</dbReference>
<dbReference type="GO" id="GO:0005829">
    <property type="term" value="C:cytosol"/>
    <property type="evidence" value="ECO:0007669"/>
    <property type="project" value="TreeGrafter"/>
</dbReference>
<feature type="transmembrane region" description="Helical" evidence="4">
    <location>
        <begin position="28"/>
        <end position="49"/>
    </location>
</feature>
<dbReference type="RefSeq" id="WP_153086086.1">
    <property type="nucleotide sequence ID" value="NZ_VZAM01000060.1"/>
</dbReference>
<feature type="domain" description="DNA mismatch repair proteins mutS family" evidence="5">
    <location>
        <begin position="455"/>
        <end position="645"/>
    </location>
</feature>
<name>A0AAW9T985_9BACT</name>
<dbReference type="Pfam" id="PF00488">
    <property type="entry name" value="MutS_V"/>
    <property type="match status" value="1"/>
</dbReference>
<feature type="transmembrane region" description="Helical" evidence="4">
    <location>
        <begin position="225"/>
        <end position="248"/>
    </location>
</feature>
<evidence type="ECO:0000256" key="4">
    <source>
        <dbReference type="SAM" id="Phobius"/>
    </source>
</evidence>
<comment type="caution">
    <text evidence="6">The sequence shown here is derived from an EMBL/GenBank/DDBJ whole genome shotgun (WGS) entry which is preliminary data.</text>
</comment>
<evidence type="ECO:0000256" key="3">
    <source>
        <dbReference type="ARBA" id="ARBA00023125"/>
    </source>
</evidence>
<feature type="transmembrane region" description="Helical" evidence="4">
    <location>
        <begin position="260"/>
        <end position="279"/>
    </location>
</feature>
<evidence type="ECO:0000256" key="2">
    <source>
        <dbReference type="ARBA" id="ARBA00022840"/>
    </source>
</evidence>
<feature type="transmembrane region" description="Helical" evidence="4">
    <location>
        <begin position="55"/>
        <end position="70"/>
    </location>
</feature>
<organism evidence="6 7">
    <name type="scientific">Segatella copri</name>
    <dbReference type="NCBI Taxonomy" id="165179"/>
    <lineage>
        <taxon>Bacteria</taxon>
        <taxon>Pseudomonadati</taxon>
        <taxon>Bacteroidota</taxon>
        <taxon>Bacteroidia</taxon>
        <taxon>Bacteroidales</taxon>
        <taxon>Prevotellaceae</taxon>
        <taxon>Segatella</taxon>
    </lineage>
</organism>
<accession>A0AAW9T985</accession>
<dbReference type="GO" id="GO:0030983">
    <property type="term" value="F:mismatched DNA binding"/>
    <property type="evidence" value="ECO:0007669"/>
    <property type="project" value="InterPro"/>
</dbReference>
<dbReference type="GO" id="GO:0006298">
    <property type="term" value="P:mismatch repair"/>
    <property type="evidence" value="ECO:0007669"/>
    <property type="project" value="InterPro"/>
</dbReference>
<sequence length="647" mass="73136">MNIKENYQQYVSRYAAEVAALKRKNTGFITGELLAFGGILAFLICYFALDGDTQNYLMGAALCLIAYLGIRRLDDKNKEKIEHLSALLKVYQDEIKALEGDFSPFETGDFYQNPQHPYSFDLDVFGKSSLFNRICRTITSGGSEALARNLTRETPLTMEDIKRRRDLQKELAGEGENWRMEFLALGEKNRSQTVNGKMVNGKTKKIDSAAVVDAMQKVSKMEVPAWFGSPISLVIGWLLIIGVIGSVILSICDMVSVDFALWWVLVQYMVVFFVCKQTLDKIDSNGGKLRHQLIAYAQILQLINRRNFHSELGKEMQNSLADALPSFAQLEKILKGYDRRGNFLGLFFTDAFMLSDFFLVRSFLKWKNTYMVKMEEWMHIISEMDAMVSMADFRYNHPEAEEAEFVSGSPEADTDSDVSENAGIGSPEIVFEGKNLYHPFLGAKAVKNDFTIKDDNYYIITGANMAGKSTFLRSLGVNYILAMAGMPVFADQLKISRFRLFSSMRTTDDLTHGISYFNAELIRLEELLKFCRESAEGKCCKESGEGNKEPLRTLIILDEILKGTNSLDKLNGSRKFLEAIAKQPVSGIIATHDLELSKMENDASGKFHNYCFEIDLGTDVTYTYKIQKGVARNQNATFLLNKILEKY</sequence>
<keyword evidence="3" id="KW-0238">DNA-binding</keyword>
<dbReference type="SMART" id="SM00534">
    <property type="entry name" value="MUTSac"/>
    <property type="match status" value="1"/>
</dbReference>
<evidence type="ECO:0000259" key="5">
    <source>
        <dbReference type="SMART" id="SM00534"/>
    </source>
</evidence>
<dbReference type="Proteomes" id="UP000420707">
    <property type="component" value="Unassembled WGS sequence"/>
</dbReference>
<feature type="transmembrane region" description="Helical" evidence="4">
    <location>
        <begin position="343"/>
        <end position="364"/>
    </location>
</feature>
<dbReference type="InterPro" id="IPR045076">
    <property type="entry name" value="MutS"/>
</dbReference>
<evidence type="ECO:0000313" key="6">
    <source>
        <dbReference type="EMBL" id="MQN32712.1"/>
    </source>
</evidence>
<keyword evidence="4" id="KW-0472">Membrane</keyword>
<dbReference type="Gene3D" id="3.40.50.300">
    <property type="entry name" value="P-loop containing nucleotide triphosphate hydrolases"/>
    <property type="match status" value="1"/>
</dbReference>
<reference evidence="7" key="1">
    <citation type="submission" date="2019-09" db="EMBL/GenBank/DDBJ databases">
        <title>Distinct polysaccharide growth profiles of human intestinal Prevotella copri isolates.</title>
        <authorList>
            <person name="Fehlner-Peach H."/>
            <person name="Magnabosco C."/>
            <person name="Raghavan V."/>
            <person name="Scher J.U."/>
            <person name="Tett A."/>
            <person name="Cox L.M."/>
            <person name="Gottsegen C."/>
            <person name="Watters A."/>
            <person name="Wiltshire- Gordon J.D."/>
            <person name="Segata N."/>
            <person name="Bonneau R."/>
            <person name="Littman D.R."/>
        </authorList>
    </citation>
    <scope>NUCLEOTIDE SEQUENCE [LARGE SCALE GENOMIC DNA]</scope>
    <source>
        <strain evidence="7">iAP146</strain>
    </source>
</reference>
<dbReference type="EMBL" id="VZCR01000088">
    <property type="protein sequence ID" value="MQN32712.1"/>
    <property type="molecule type" value="Genomic_DNA"/>
</dbReference>
<gene>
    <name evidence="6" type="ORF">F7D90_12335</name>
</gene>
<dbReference type="GO" id="GO:0005524">
    <property type="term" value="F:ATP binding"/>
    <property type="evidence" value="ECO:0007669"/>
    <property type="project" value="UniProtKB-KW"/>
</dbReference>
<keyword evidence="1" id="KW-0547">Nucleotide-binding</keyword>